<dbReference type="PANTHER" id="PTHR11439:SF463">
    <property type="entry name" value="REVERSE TRANSCRIPTASE TY1_COPIA-TYPE DOMAIN-CONTAINING PROTEIN"/>
    <property type="match status" value="1"/>
</dbReference>
<sequence length="270" mass="30888">MEKNVIGVIRVFKTKYNADRSMQKQKAILVPKGYSQQQGIDVDENFYQVARFETIRILLALVLQLKWKVYQFDFKSAFLNGDFKEEVYVTQPNSYVEKGKENKVYKLRKALSGLKQAPCAWYSKIDSHLRENGFERKLSPKIRLSVDPQPDLRSVGQVMDSDSYSARNVNGRKSVSWNLFTLGSTAITWSLKKQSITTLSSSNVEYVAATSSTCQVLWMRKLVADLHQEQMGATKNLCDNLSAIAMAKNLVFHGRSKHIDIRHHFIRALV</sequence>
<gene>
    <name evidence="2" type="ORF">MTR67_023130</name>
</gene>
<accession>A0AAF0QZ50</accession>
<dbReference type="AlphaFoldDB" id="A0AAF0QZ50"/>
<reference evidence="2" key="1">
    <citation type="submission" date="2023-08" db="EMBL/GenBank/DDBJ databases">
        <title>A de novo genome assembly of Solanum verrucosum Schlechtendal, a Mexican diploid species geographically isolated from the other diploid A-genome species in potato relatives.</title>
        <authorList>
            <person name="Hosaka K."/>
        </authorList>
    </citation>
    <scope>NUCLEOTIDE SEQUENCE</scope>
    <source>
        <tissue evidence="2">Young leaves</tissue>
    </source>
</reference>
<dbReference type="Pfam" id="PF07727">
    <property type="entry name" value="RVT_2"/>
    <property type="match status" value="1"/>
</dbReference>
<dbReference type="PANTHER" id="PTHR11439">
    <property type="entry name" value="GAG-POL-RELATED RETROTRANSPOSON"/>
    <property type="match status" value="1"/>
</dbReference>
<organism evidence="2 3">
    <name type="scientific">Solanum verrucosum</name>
    <dbReference type="NCBI Taxonomy" id="315347"/>
    <lineage>
        <taxon>Eukaryota</taxon>
        <taxon>Viridiplantae</taxon>
        <taxon>Streptophyta</taxon>
        <taxon>Embryophyta</taxon>
        <taxon>Tracheophyta</taxon>
        <taxon>Spermatophyta</taxon>
        <taxon>Magnoliopsida</taxon>
        <taxon>eudicotyledons</taxon>
        <taxon>Gunneridae</taxon>
        <taxon>Pentapetalae</taxon>
        <taxon>asterids</taxon>
        <taxon>lamiids</taxon>
        <taxon>Solanales</taxon>
        <taxon>Solanaceae</taxon>
        <taxon>Solanoideae</taxon>
        <taxon>Solaneae</taxon>
        <taxon>Solanum</taxon>
    </lineage>
</organism>
<protein>
    <recommendedName>
        <fullName evidence="1">Reverse transcriptase Ty1/copia-type domain-containing protein</fullName>
    </recommendedName>
</protein>
<evidence type="ECO:0000259" key="1">
    <source>
        <dbReference type="Pfam" id="PF07727"/>
    </source>
</evidence>
<name>A0AAF0QZ50_SOLVR</name>
<proteinExistence type="predicted"/>
<dbReference type="InterPro" id="IPR013103">
    <property type="entry name" value="RVT_2"/>
</dbReference>
<evidence type="ECO:0000313" key="2">
    <source>
        <dbReference type="EMBL" id="WMV29745.1"/>
    </source>
</evidence>
<dbReference type="Proteomes" id="UP001234989">
    <property type="component" value="Chromosome 5"/>
</dbReference>
<feature type="domain" description="Reverse transcriptase Ty1/copia-type" evidence="1">
    <location>
        <begin position="3"/>
        <end position="137"/>
    </location>
</feature>
<dbReference type="CDD" id="cd09272">
    <property type="entry name" value="RNase_HI_RT_Ty1"/>
    <property type="match status" value="1"/>
</dbReference>
<dbReference type="EMBL" id="CP133616">
    <property type="protein sequence ID" value="WMV29745.1"/>
    <property type="molecule type" value="Genomic_DNA"/>
</dbReference>
<evidence type="ECO:0000313" key="3">
    <source>
        <dbReference type="Proteomes" id="UP001234989"/>
    </source>
</evidence>
<keyword evidence="3" id="KW-1185">Reference proteome</keyword>